<comment type="caution">
    <text evidence="1">The sequence shown here is derived from an EMBL/GenBank/DDBJ whole genome shotgun (WGS) entry which is preliminary data.</text>
</comment>
<gene>
    <name evidence="1" type="ORF">KQI68_01235</name>
</gene>
<organism evidence="1 2">
    <name type="scientific">Peptoniphilus ovalis</name>
    <dbReference type="NCBI Taxonomy" id="2841503"/>
    <lineage>
        <taxon>Bacteria</taxon>
        <taxon>Bacillati</taxon>
        <taxon>Bacillota</taxon>
        <taxon>Tissierellia</taxon>
        <taxon>Tissierellales</taxon>
        <taxon>Peptoniphilaceae</taxon>
        <taxon>Peptoniphilus</taxon>
    </lineage>
</organism>
<sequence>MAKRDYLPYKSAREYVDRGMAKWMGFFISEHTTALNHMGDEIDISEQMSDEEILILITQVYINKLKIMIYTNVRQEPFIGKIEEIIDTNIYLSGDEPKYISFSEIIRIILMEEL</sequence>
<accession>A0ABS6FE57</accession>
<evidence type="ECO:0000313" key="2">
    <source>
        <dbReference type="Proteomes" id="UP000783742"/>
    </source>
</evidence>
<evidence type="ECO:0008006" key="3">
    <source>
        <dbReference type="Google" id="ProtNLM"/>
    </source>
</evidence>
<protein>
    <recommendedName>
        <fullName evidence="3">YolD-like protein</fullName>
    </recommendedName>
</protein>
<name>A0ABS6FE57_9FIRM</name>
<dbReference type="EMBL" id="JAHLQO010000001">
    <property type="protein sequence ID" value="MBU5668455.1"/>
    <property type="molecule type" value="Genomic_DNA"/>
</dbReference>
<dbReference type="Proteomes" id="UP000783742">
    <property type="component" value="Unassembled WGS sequence"/>
</dbReference>
<keyword evidence="2" id="KW-1185">Reference proteome</keyword>
<evidence type="ECO:0000313" key="1">
    <source>
        <dbReference type="EMBL" id="MBU5668455.1"/>
    </source>
</evidence>
<dbReference type="RefSeq" id="WP_216548212.1">
    <property type="nucleotide sequence ID" value="NZ_JAHLQO010000001.1"/>
</dbReference>
<proteinExistence type="predicted"/>
<reference evidence="1 2" key="1">
    <citation type="submission" date="2021-06" db="EMBL/GenBank/DDBJ databases">
        <authorList>
            <person name="Sun Q."/>
            <person name="Li D."/>
        </authorList>
    </citation>
    <scope>NUCLEOTIDE SEQUENCE [LARGE SCALE GENOMIC DNA]</scope>
    <source>
        <strain evidence="1 2">MSJ-1</strain>
    </source>
</reference>